<evidence type="ECO:0000313" key="8">
    <source>
        <dbReference type="Proteomes" id="UP000008820"/>
    </source>
</evidence>
<dbReference type="EnsemblMetazoa" id="AAEL009989-RB">
    <property type="protein sequence ID" value="AAEL009989-PB"/>
    <property type="gene ID" value="AAEL009989"/>
</dbReference>
<evidence type="ECO:0000256" key="4">
    <source>
        <dbReference type="ARBA" id="ARBA00022989"/>
    </source>
</evidence>
<reference evidence="7" key="2">
    <citation type="submission" date="2020-05" db="UniProtKB">
        <authorList>
            <consortium name="EnsemblMetazoa"/>
        </authorList>
    </citation>
    <scope>IDENTIFICATION</scope>
    <source>
        <strain evidence="7">LVP_AGWG</strain>
    </source>
</reference>
<evidence type="ECO:0000256" key="2">
    <source>
        <dbReference type="ARBA" id="ARBA00022448"/>
    </source>
</evidence>
<keyword evidence="3" id="KW-0812">Transmembrane</keyword>
<dbReference type="GO" id="GO:0022857">
    <property type="term" value="F:transmembrane transporter activity"/>
    <property type="evidence" value="ECO:0007669"/>
    <property type="project" value="InterPro"/>
</dbReference>
<dbReference type="GO" id="GO:0016020">
    <property type="term" value="C:membrane"/>
    <property type="evidence" value="ECO:0007669"/>
    <property type="project" value="UniProtKB-SubCell"/>
</dbReference>
<dbReference type="AlphaFoldDB" id="A0A6I8TCM7"/>
<dbReference type="Pfam" id="PF07690">
    <property type="entry name" value="MFS_1"/>
    <property type="match status" value="1"/>
</dbReference>
<accession>A0A6I8TCM7</accession>
<dbReference type="SUPFAM" id="SSF103473">
    <property type="entry name" value="MFS general substrate transporter"/>
    <property type="match status" value="1"/>
</dbReference>
<dbReference type="InterPro" id="IPR036259">
    <property type="entry name" value="MFS_trans_sf"/>
</dbReference>
<dbReference type="PANTHER" id="PTHR23511">
    <property type="entry name" value="SYNAPTIC VESICLE GLYCOPROTEIN 2"/>
    <property type="match status" value="1"/>
</dbReference>
<dbReference type="PROSITE" id="PS50850">
    <property type="entry name" value="MFS"/>
    <property type="match status" value="1"/>
</dbReference>
<feature type="domain" description="Major facilitator superfamily (MFS) profile" evidence="6">
    <location>
        <begin position="48"/>
        <end position="512"/>
    </location>
</feature>
<sequence length="513" mass="56406">MSPQLDVEISKGCIESEKDSYQKNENNQTIKFDAALELIGFGRAQIEIVLLCGVTIMATICETMGISVIIPASKCDISMSTGNRGLLSGATFLGIVLSSYVWGYLSDTQGRRKMMQYGLYATGICALLSSFANDFASLLVLRLIGGVCISAPSATVFPYLGEFCTPSKRAQVISFASIAAMVAMAYIALIGWWILSYDFSLKLGENYFYKPWRLLFIMYTIPGLVAAFTFRLVPESPKFYNAIGKTQRALEVLQHCYLKNRGTLLGFSEYRLDSEPESSYRKLGLLPSLRQQTLPLLKWPLLLYFMVCCLQQISAFAVYGGLGLWYPELMNQVTSSTDNLSICAVVKGAQMKNPAQISTDGNCTALINEETFIYILILAAFGTSFAVIISILLSIIDQKTMTVYSFLVAASAGVGLLFTTNRYLMVVLFCSEVSLAGYTMVLVNGIAVSIFPTHIRAMAVSLSMMMARLSSFTFSSLIGLIMEDHCEATFYMFSGILILGATLIIFLPSNRLS</sequence>
<comment type="subcellular location">
    <subcellularLocation>
        <location evidence="1">Membrane</location>
        <topology evidence="1">Multi-pass membrane protein</topology>
    </subcellularLocation>
</comment>
<organism evidence="7 8">
    <name type="scientific">Aedes aegypti</name>
    <name type="common">Yellowfever mosquito</name>
    <name type="synonym">Culex aegypti</name>
    <dbReference type="NCBI Taxonomy" id="7159"/>
    <lineage>
        <taxon>Eukaryota</taxon>
        <taxon>Metazoa</taxon>
        <taxon>Ecdysozoa</taxon>
        <taxon>Arthropoda</taxon>
        <taxon>Hexapoda</taxon>
        <taxon>Insecta</taxon>
        <taxon>Pterygota</taxon>
        <taxon>Neoptera</taxon>
        <taxon>Endopterygota</taxon>
        <taxon>Diptera</taxon>
        <taxon>Nematocera</taxon>
        <taxon>Culicoidea</taxon>
        <taxon>Culicidae</taxon>
        <taxon>Culicinae</taxon>
        <taxon>Aedini</taxon>
        <taxon>Aedes</taxon>
        <taxon>Stegomyia</taxon>
    </lineage>
</organism>
<protein>
    <recommendedName>
        <fullName evidence="6">Major facilitator superfamily (MFS) profile domain-containing protein</fullName>
    </recommendedName>
</protein>
<dbReference type="PANTHER" id="PTHR23511:SF37">
    <property type="entry name" value="MAJOR FACILITATOR SUPERFAMILY (MFS) PROFILE DOMAIN-CONTAINING PROTEIN-RELATED"/>
    <property type="match status" value="1"/>
</dbReference>
<evidence type="ECO:0000313" key="7">
    <source>
        <dbReference type="EnsemblMetazoa" id="AAEL009989-PB"/>
    </source>
</evidence>
<evidence type="ECO:0000256" key="5">
    <source>
        <dbReference type="ARBA" id="ARBA00023136"/>
    </source>
</evidence>
<keyword evidence="4" id="KW-1133">Transmembrane helix</keyword>
<dbReference type="InterPro" id="IPR020846">
    <property type="entry name" value="MFS_dom"/>
</dbReference>
<keyword evidence="8" id="KW-1185">Reference proteome</keyword>
<dbReference type="Gene3D" id="1.20.1250.20">
    <property type="entry name" value="MFS general substrate transporter like domains"/>
    <property type="match status" value="1"/>
</dbReference>
<gene>
    <name evidence="7" type="primary">5575877</name>
</gene>
<keyword evidence="2" id="KW-0813">Transport</keyword>
<dbReference type="InterPro" id="IPR011701">
    <property type="entry name" value="MFS"/>
</dbReference>
<reference evidence="7 8" key="1">
    <citation type="submission" date="2017-06" db="EMBL/GenBank/DDBJ databases">
        <title>Aedes aegypti genome working group (AGWG) sequencing and assembly.</title>
        <authorList>
            <consortium name="Aedes aegypti Genome Working Group (AGWG)"/>
            <person name="Matthews B.J."/>
        </authorList>
    </citation>
    <scope>NUCLEOTIDE SEQUENCE [LARGE SCALE GENOMIC DNA]</scope>
    <source>
        <strain evidence="7 8">LVP_AGWG</strain>
    </source>
</reference>
<proteinExistence type="predicted"/>
<keyword evidence="5" id="KW-0472">Membrane</keyword>
<evidence type="ECO:0000256" key="3">
    <source>
        <dbReference type="ARBA" id="ARBA00022692"/>
    </source>
</evidence>
<evidence type="ECO:0000259" key="6">
    <source>
        <dbReference type="PROSITE" id="PS50850"/>
    </source>
</evidence>
<dbReference type="InParanoid" id="A0A6I8TCM7"/>
<evidence type="ECO:0000256" key="1">
    <source>
        <dbReference type="ARBA" id="ARBA00004141"/>
    </source>
</evidence>
<name>A0A6I8TCM7_AEDAE</name>
<dbReference type="Proteomes" id="UP000008820">
    <property type="component" value="Chromosome 1"/>
</dbReference>
<dbReference type="OrthoDB" id="433512at2759"/>